<proteinExistence type="predicted"/>
<keyword evidence="2" id="KW-1185">Reference proteome</keyword>
<gene>
    <name evidence="1" type="ORF">OGAPHI_004205</name>
</gene>
<organism evidence="1 2">
    <name type="scientific">Ogataea philodendri</name>
    <dbReference type="NCBI Taxonomy" id="1378263"/>
    <lineage>
        <taxon>Eukaryota</taxon>
        <taxon>Fungi</taxon>
        <taxon>Dikarya</taxon>
        <taxon>Ascomycota</taxon>
        <taxon>Saccharomycotina</taxon>
        <taxon>Pichiomycetes</taxon>
        <taxon>Pichiales</taxon>
        <taxon>Pichiaceae</taxon>
        <taxon>Ogataea</taxon>
    </lineage>
</organism>
<dbReference type="AlphaFoldDB" id="A0A9P8T4R9"/>
<sequence>MCFHGFAFVLDKGRSRIYDNGLDVLGDRIGGHVVIDVESSLCGDRNVLPGLGDHVWLELAVDDILVVASLHQNVSVWIHHHRVAVRLVPTTSHVSGWRAHHDIHLVVDSPGNRKLGPELWSGHGVERSWIEHDSCALSGSHHGKFWEPDIVADSQTHFTEVFELEHCGFISWSQRYGLFESHLARNVDVEQVHLSVLRNDLSRLVESERSIVYFIIGAQFRE</sequence>
<dbReference type="GeneID" id="70236170"/>
<dbReference type="Proteomes" id="UP000769157">
    <property type="component" value="Unassembled WGS sequence"/>
</dbReference>
<protein>
    <submittedName>
        <fullName evidence="1">Uncharacterized protein</fullName>
    </submittedName>
</protein>
<name>A0A9P8T4R9_9ASCO</name>
<comment type="caution">
    <text evidence="1">The sequence shown here is derived from an EMBL/GenBank/DDBJ whole genome shotgun (WGS) entry which is preliminary data.</text>
</comment>
<dbReference type="RefSeq" id="XP_046061220.1">
    <property type="nucleotide sequence ID" value="XM_046205258.1"/>
</dbReference>
<reference evidence="1" key="2">
    <citation type="submission" date="2021-01" db="EMBL/GenBank/DDBJ databases">
        <authorList>
            <person name="Schikora-Tamarit M.A."/>
        </authorList>
    </citation>
    <scope>NUCLEOTIDE SEQUENCE</scope>
    <source>
        <strain evidence="1">CBS6075</strain>
    </source>
</reference>
<dbReference type="EMBL" id="JAEUBE010000295">
    <property type="protein sequence ID" value="KAH3666016.1"/>
    <property type="molecule type" value="Genomic_DNA"/>
</dbReference>
<reference evidence="1" key="1">
    <citation type="journal article" date="2021" name="Open Biol.">
        <title>Shared evolutionary footprints suggest mitochondrial oxidative damage underlies multiple complex I losses in fungi.</title>
        <authorList>
            <person name="Schikora-Tamarit M.A."/>
            <person name="Marcet-Houben M."/>
            <person name="Nosek J."/>
            <person name="Gabaldon T."/>
        </authorList>
    </citation>
    <scope>NUCLEOTIDE SEQUENCE</scope>
    <source>
        <strain evidence="1">CBS6075</strain>
    </source>
</reference>
<accession>A0A9P8T4R9</accession>
<evidence type="ECO:0000313" key="2">
    <source>
        <dbReference type="Proteomes" id="UP000769157"/>
    </source>
</evidence>
<evidence type="ECO:0000313" key="1">
    <source>
        <dbReference type="EMBL" id="KAH3666016.1"/>
    </source>
</evidence>